<dbReference type="EMBL" id="LT671858">
    <property type="protein sequence ID" value="SIM58641.1"/>
    <property type="molecule type" value="Genomic_DNA"/>
</dbReference>
<dbReference type="GeneID" id="41588179"/>
<sequence>MENGKLKVEERKEIVICTLHENDTGRTGSLILDPELRLLHCEICNSYSCFHIVYAMRNEQIRIERSSALKRICKECSNYNLPGAKYCDECGSKMEVVSVENEQ</sequence>
<accession>A0A1N5UD11</accession>
<organism evidence="1 2">
    <name type="scientific">Cuniculiplasma divulgatum</name>
    <dbReference type="NCBI Taxonomy" id="1673428"/>
    <lineage>
        <taxon>Archaea</taxon>
        <taxon>Methanobacteriati</taxon>
        <taxon>Thermoplasmatota</taxon>
        <taxon>Thermoplasmata</taxon>
        <taxon>Thermoplasmatales</taxon>
        <taxon>Cuniculiplasmataceae</taxon>
        <taxon>Cuniculiplasma</taxon>
    </lineage>
</organism>
<proteinExistence type="predicted"/>
<evidence type="ECO:0000313" key="1">
    <source>
        <dbReference type="EMBL" id="SIM58641.1"/>
    </source>
</evidence>
<dbReference type="AlphaFoldDB" id="A0A1N5UD11"/>
<evidence type="ECO:0000313" key="2">
    <source>
        <dbReference type="Proteomes" id="UP000195607"/>
    </source>
</evidence>
<protein>
    <submittedName>
        <fullName evidence="1">Zinc finger protein</fullName>
    </submittedName>
</protein>
<name>A0A1N5UD11_9ARCH</name>
<dbReference type="RefSeq" id="WP_148689710.1">
    <property type="nucleotide sequence ID" value="NZ_LT671858.1"/>
</dbReference>
<reference evidence="1 2" key="1">
    <citation type="submission" date="2016-04" db="EMBL/GenBank/DDBJ databases">
        <authorList>
            <person name="Evans L.H."/>
            <person name="Alamgir A."/>
            <person name="Owens N."/>
            <person name="Weber N.D."/>
            <person name="Virtaneva K."/>
            <person name="Barbian K."/>
            <person name="Babar A."/>
            <person name="Rosenke K."/>
        </authorList>
    </citation>
    <scope>NUCLEOTIDE SEQUENCE [LARGE SCALE GENOMIC DNA]</scope>
    <source>
        <strain evidence="2">S5(T) (JCM 30642 \VKM B-2941)</strain>
    </source>
</reference>
<dbReference type="Proteomes" id="UP000195607">
    <property type="component" value="Chromosome I"/>
</dbReference>
<gene>
    <name evidence="1" type="ORF">CSP5_0907</name>
</gene>